<sequence length="430" mass="48493">MNKLLNLFETKFTLFSLLFLTGMLRFASFYTSPDAKADAEPTYNPFDSISSLIQQFVYLTSLFFLIARGKTSVRVALRDPLVWTLPILTMLSFLWSDFPDISLRKGITTLQTTYFGLYVASRFTIKQQLQMLGWVLGITAVFSFFFTLAFPGVAIEAGANAGSWRGPFTQKNLLARLMVLGAIVFLLLALDRPKSPKLLWGGFGICVLMVILTGSKTALLLLFTIIILLPFYKLLRAKDTIIIPAIVGLIIIGSSVITFVTENWLTILAALGRDATLSGRTTLWEVALEKISERFWLGYGYQSFWLDGGGAMIIWKIEGYKPPHAHNGFINMALDLGVIGLFLFLTILLVNYIRSIIWLRIGKTVTDLWPIFYITFFFMYNHSENTIIEHNSIFWSLLVTVSLSMRRVKLVKRQITAPELLNSQPPINSG</sequence>
<name>A0ABV4YKQ1_9CYAN</name>
<feature type="transmembrane region" description="Helical" evidence="5">
    <location>
        <begin position="365"/>
        <end position="381"/>
    </location>
</feature>
<keyword evidence="7" id="KW-0436">Ligase</keyword>
<dbReference type="PANTHER" id="PTHR37422">
    <property type="entry name" value="TEICHURONIC ACID BIOSYNTHESIS PROTEIN TUAE"/>
    <property type="match status" value="1"/>
</dbReference>
<dbReference type="InterPro" id="IPR007016">
    <property type="entry name" value="O-antigen_ligase-rel_domated"/>
</dbReference>
<evidence type="ECO:0000313" key="8">
    <source>
        <dbReference type="Proteomes" id="UP001576776"/>
    </source>
</evidence>
<keyword evidence="2 5" id="KW-0812">Transmembrane</keyword>
<evidence type="ECO:0000259" key="6">
    <source>
        <dbReference type="Pfam" id="PF04932"/>
    </source>
</evidence>
<evidence type="ECO:0000256" key="5">
    <source>
        <dbReference type="SAM" id="Phobius"/>
    </source>
</evidence>
<evidence type="ECO:0000313" key="7">
    <source>
        <dbReference type="EMBL" id="MFB2938668.1"/>
    </source>
</evidence>
<accession>A0ABV4YKQ1</accession>
<dbReference type="Pfam" id="PF04932">
    <property type="entry name" value="Wzy_C"/>
    <property type="match status" value="1"/>
</dbReference>
<dbReference type="EMBL" id="JBHFNS010000092">
    <property type="protein sequence ID" value="MFB2938668.1"/>
    <property type="molecule type" value="Genomic_DNA"/>
</dbReference>
<feature type="transmembrane region" description="Helical" evidence="5">
    <location>
        <begin position="173"/>
        <end position="190"/>
    </location>
</feature>
<dbReference type="Proteomes" id="UP001576776">
    <property type="component" value="Unassembled WGS sequence"/>
</dbReference>
<dbReference type="InterPro" id="IPR051533">
    <property type="entry name" value="WaaL-like"/>
</dbReference>
<feature type="transmembrane region" description="Helical" evidence="5">
    <location>
        <begin position="387"/>
        <end position="405"/>
    </location>
</feature>
<protein>
    <submittedName>
        <fullName evidence="7">O-antigen ligase family protein</fullName>
    </submittedName>
</protein>
<feature type="transmembrane region" description="Helical" evidence="5">
    <location>
        <begin position="329"/>
        <end position="353"/>
    </location>
</feature>
<dbReference type="GO" id="GO:0016874">
    <property type="term" value="F:ligase activity"/>
    <property type="evidence" value="ECO:0007669"/>
    <property type="project" value="UniProtKB-KW"/>
</dbReference>
<gene>
    <name evidence="7" type="ORF">ACE1B6_25740</name>
</gene>
<proteinExistence type="predicted"/>
<feature type="transmembrane region" description="Helical" evidence="5">
    <location>
        <begin position="12"/>
        <end position="32"/>
    </location>
</feature>
<organism evidence="7 8">
    <name type="scientific">Floridaenema fluviatile BLCC-F154</name>
    <dbReference type="NCBI Taxonomy" id="3153640"/>
    <lineage>
        <taxon>Bacteria</taxon>
        <taxon>Bacillati</taxon>
        <taxon>Cyanobacteriota</taxon>
        <taxon>Cyanophyceae</taxon>
        <taxon>Oscillatoriophycideae</taxon>
        <taxon>Aerosakkonematales</taxon>
        <taxon>Aerosakkonemataceae</taxon>
        <taxon>Floridanema</taxon>
        <taxon>Floridanema fluviatile</taxon>
    </lineage>
</organism>
<comment type="caution">
    <text evidence="7">The sequence shown here is derived from an EMBL/GenBank/DDBJ whole genome shotgun (WGS) entry which is preliminary data.</text>
</comment>
<feature type="transmembrane region" description="Helical" evidence="5">
    <location>
        <begin position="52"/>
        <end position="69"/>
    </location>
</feature>
<feature type="transmembrane region" description="Helical" evidence="5">
    <location>
        <begin position="202"/>
        <end position="229"/>
    </location>
</feature>
<evidence type="ECO:0000256" key="2">
    <source>
        <dbReference type="ARBA" id="ARBA00022692"/>
    </source>
</evidence>
<feature type="domain" description="O-antigen ligase-related" evidence="6">
    <location>
        <begin position="203"/>
        <end position="345"/>
    </location>
</feature>
<keyword evidence="3 5" id="KW-1133">Transmembrane helix</keyword>
<feature type="transmembrane region" description="Helical" evidence="5">
    <location>
        <begin position="131"/>
        <end position="153"/>
    </location>
</feature>
<evidence type="ECO:0000256" key="3">
    <source>
        <dbReference type="ARBA" id="ARBA00022989"/>
    </source>
</evidence>
<reference evidence="7 8" key="1">
    <citation type="submission" date="2024-09" db="EMBL/GenBank/DDBJ databases">
        <title>Floridaenema gen nov. (Aerosakkonemataceae, Aerosakkonematales ord. nov., Cyanobacteria) from benthic tropical and subtropical fresh waters, with the description of four new species.</title>
        <authorList>
            <person name="Moretto J.A."/>
            <person name="Berthold D.E."/>
            <person name="Lefler F.W."/>
            <person name="Huang I.-S."/>
            <person name="Laughinghouse H. IV."/>
        </authorList>
    </citation>
    <scope>NUCLEOTIDE SEQUENCE [LARGE SCALE GENOMIC DNA]</scope>
    <source>
        <strain evidence="7 8">BLCC-F154</strain>
    </source>
</reference>
<keyword evidence="8" id="KW-1185">Reference proteome</keyword>
<evidence type="ECO:0000256" key="1">
    <source>
        <dbReference type="ARBA" id="ARBA00004141"/>
    </source>
</evidence>
<evidence type="ECO:0000256" key="4">
    <source>
        <dbReference type="ARBA" id="ARBA00023136"/>
    </source>
</evidence>
<comment type="subcellular location">
    <subcellularLocation>
        <location evidence="1">Membrane</location>
        <topology evidence="1">Multi-pass membrane protein</topology>
    </subcellularLocation>
</comment>
<keyword evidence="4 5" id="KW-0472">Membrane</keyword>
<feature type="transmembrane region" description="Helical" evidence="5">
    <location>
        <begin position="241"/>
        <end position="261"/>
    </location>
</feature>
<dbReference type="PANTHER" id="PTHR37422:SF17">
    <property type="entry name" value="O-ANTIGEN LIGASE"/>
    <property type="match status" value="1"/>
</dbReference>